<dbReference type="STRING" id="4999.A0A1Y1UHQ9"/>
<organism evidence="10 11">
    <name type="scientific">Kockovaella imperatae</name>
    <dbReference type="NCBI Taxonomy" id="4999"/>
    <lineage>
        <taxon>Eukaryota</taxon>
        <taxon>Fungi</taxon>
        <taxon>Dikarya</taxon>
        <taxon>Basidiomycota</taxon>
        <taxon>Agaricomycotina</taxon>
        <taxon>Tremellomycetes</taxon>
        <taxon>Tremellales</taxon>
        <taxon>Cuniculitremaceae</taxon>
        <taxon>Kockovaella</taxon>
    </lineage>
</organism>
<dbReference type="Gene3D" id="3.30.559.10">
    <property type="entry name" value="Chloramphenicol acetyltransferase-like domain"/>
    <property type="match status" value="1"/>
</dbReference>
<feature type="region of interest" description="Disordered" evidence="8">
    <location>
        <begin position="48"/>
        <end position="69"/>
    </location>
</feature>
<protein>
    <submittedName>
        <fullName evidence="10">Acyltransferase ChoActase/COT/CPT</fullName>
    </submittedName>
</protein>
<dbReference type="OrthoDB" id="240216at2759"/>
<evidence type="ECO:0000256" key="7">
    <source>
        <dbReference type="PIRSR" id="PIRSR600542-1"/>
    </source>
</evidence>
<dbReference type="Proteomes" id="UP000193218">
    <property type="component" value="Unassembled WGS sequence"/>
</dbReference>
<feature type="domain" description="Choline/carnitine acyltransferase" evidence="9">
    <location>
        <begin position="70"/>
        <end position="708"/>
    </location>
</feature>
<gene>
    <name evidence="10" type="ORF">BD324DRAFT_622579</name>
</gene>
<keyword evidence="6 10" id="KW-0012">Acyltransferase</keyword>
<dbReference type="InterPro" id="IPR023213">
    <property type="entry name" value="CAT-like_dom_sf"/>
</dbReference>
<feature type="active site" description="Proton acceptor" evidence="7">
    <location>
        <position position="441"/>
    </location>
</feature>
<dbReference type="PANTHER" id="PTHR22589:SF107">
    <property type="entry name" value="CHOLINE_CARNITINE ACYLTRANSFERASE DOMAIN-CONTAINING PROTEIN"/>
    <property type="match status" value="1"/>
</dbReference>
<dbReference type="PANTHER" id="PTHR22589">
    <property type="entry name" value="CARNITINE O-ACYLTRANSFERASE"/>
    <property type="match status" value="1"/>
</dbReference>
<feature type="region of interest" description="Disordered" evidence="8">
    <location>
        <begin position="171"/>
        <end position="199"/>
    </location>
</feature>
<keyword evidence="4" id="KW-0276">Fatty acid metabolism</keyword>
<comment type="similarity">
    <text evidence="1">Belongs to the carnitine/choline acetyltransferase family.</text>
</comment>
<reference evidence="10 11" key="1">
    <citation type="submission" date="2017-03" db="EMBL/GenBank/DDBJ databases">
        <title>Widespread Adenine N6-methylation of Active Genes in Fungi.</title>
        <authorList>
            <consortium name="DOE Joint Genome Institute"/>
            <person name="Mondo S.J."/>
            <person name="Dannebaum R.O."/>
            <person name="Kuo R.C."/>
            <person name="Louie K.B."/>
            <person name="Bewick A.J."/>
            <person name="Labutti K."/>
            <person name="Haridas S."/>
            <person name="Kuo A."/>
            <person name="Salamov A."/>
            <person name="Ahrendt S.R."/>
            <person name="Lau R."/>
            <person name="Bowen B.P."/>
            <person name="Lipzen A."/>
            <person name="Sullivan W."/>
            <person name="Andreopoulos W.B."/>
            <person name="Clum A."/>
            <person name="Lindquist E."/>
            <person name="Daum C."/>
            <person name="Northen T.R."/>
            <person name="Ramamoorthy G."/>
            <person name="Schmitz R.J."/>
            <person name="Gryganskyi A."/>
            <person name="Culley D."/>
            <person name="Magnuson J."/>
            <person name="James T.Y."/>
            <person name="O'Malley M.A."/>
            <person name="Stajich J.E."/>
            <person name="Spatafora J.W."/>
            <person name="Visel A."/>
            <person name="Grigoriev I.V."/>
        </authorList>
    </citation>
    <scope>NUCLEOTIDE SEQUENCE [LARGE SCALE GENOMIC DNA]</scope>
    <source>
        <strain evidence="10 11">NRRL Y-17943</strain>
    </source>
</reference>
<dbReference type="InParanoid" id="A0A1Y1UHQ9"/>
<name>A0A1Y1UHQ9_9TREE</name>
<dbReference type="Pfam" id="PF00755">
    <property type="entry name" value="Carn_acyltransf"/>
    <property type="match status" value="1"/>
</dbReference>
<keyword evidence="2" id="KW-0813">Transport</keyword>
<dbReference type="InterPro" id="IPR042231">
    <property type="entry name" value="Cho/carn_acyl_trans_2"/>
</dbReference>
<sequence length="723" mass="80083">MAHRTGLTGSLRALHATSGHHIRRVYPVSNASRGCASQVLDNWRRPYASSASEGAGPSSTFSNQDKLPRLPIPDLDKTLQAYIKSLQPIMADKFSKSDLPHEVEKRRLFARDFAAPGGLGRQLQERLTDLDLVSPNSWLTDALWLSLAYHSWRAPLIVNSNWAMLFGPDAADSDHPNPNPQMEAASGSQGGGEEYLSGNPSFKKGQRWDELVQREEVTSWQIRRASWLVRKYAELREKVAREELPPDVSRSGKPLCMHQFTRLFNFVRIPLPGSDAFTNPAPKATHISVMIDDFVYSVEVFSPAGSDGIPTPLPVGQIEKSLQAVVADAKARRNHGEQAVKVGVLTADDRDAWCANRERLISLSPNNRHSLDSISKSLLCLSLDTYTLPSLPTEDPLAQSFVDAQLHNAFVGINGGTNRWYDKPTDLVVETNGRAGICGEHSATDAIYHAAAIDYIMQESVDDKAFSSSSHGSTSKGWERIDWVIDAGLKKEISACQERNRKLMADTDASQLWWNEYGVEWIKKHAKISPDAYIQQALQLAYFKDQGSATATYESASTRSTLHGRTETIRSLTTESRAFVKSMMDASQSSEKRYKLLSEACTAHTALSKLSNQGLGIDRHLMGLKVLLRPGETHQLFEDEMFGKSQEWKMCSSGLTAGGTMMGGQFGSAWPDGYSISYFAGPYLLKFGVEGKWSAQTTSSARFKHHLVQSLRDMRKVVEEAAK</sequence>
<evidence type="ECO:0000256" key="4">
    <source>
        <dbReference type="ARBA" id="ARBA00022832"/>
    </source>
</evidence>
<evidence type="ECO:0000313" key="11">
    <source>
        <dbReference type="Proteomes" id="UP000193218"/>
    </source>
</evidence>
<evidence type="ECO:0000259" key="9">
    <source>
        <dbReference type="Pfam" id="PF00755"/>
    </source>
</evidence>
<evidence type="ECO:0000256" key="6">
    <source>
        <dbReference type="ARBA" id="ARBA00023315"/>
    </source>
</evidence>
<dbReference type="Gene3D" id="3.30.559.70">
    <property type="entry name" value="Choline/Carnitine o-acyltransferase, domain 2"/>
    <property type="match status" value="1"/>
</dbReference>
<dbReference type="GeneID" id="33557297"/>
<keyword evidence="3 10" id="KW-0808">Transferase</keyword>
<evidence type="ECO:0000313" key="10">
    <source>
        <dbReference type="EMBL" id="ORX37603.1"/>
    </source>
</evidence>
<evidence type="ECO:0000256" key="1">
    <source>
        <dbReference type="ARBA" id="ARBA00005232"/>
    </source>
</evidence>
<dbReference type="InterPro" id="IPR039551">
    <property type="entry name" value="Cho/carn_acyl_trans"/>
</dbReference>
<feature type="compositionally biased region" description="Low complexity" evidence="8">
    <location>
        <begin position="48"/>
        <end position="59"/>
    </location>
</feature>
<dbReference type="RefSeq" id="XP_021871590.1">
    <property type="nucleotide sequence ID" value="XM_022015488.1"/>
</dbReference>
<dbReference type="GO" id="GO:0006631">
    <property type="term" value="P:fatty acid metabolic process"/>
    <property type="evidence" value="ECO:0007669"/>
    <property type="project" value="UniProtKB-KW"/>
</dbReference>
<keyword evidence="5" id="KW-0443">Lipid metabolism</keyword>
<dbReference type="InterPro" id="IPR042572">
    <property type="entry name" value="Carn_acyl_trans_N"/>
</dbReference>
<evidence type="ECO:0000256" key="8">
    <source>
        <dbReference type="SAM" id="MobiDB-lite"/>
    </source>
</evidence>
<keyword evidence="11" id="KW-1185">Reference proteome</keyword>
<dbReference type="AlphaFoldDB" id="A0A1Y1UHQ9"/>
<comment type="caution">
    <text evidence="10">The sequence shown here is derived from an EMBL/GenBank/DDBJ whole genome shotgun (WGS) entry which is preliminary data.</text>
</comment>
<evidence type="ECO:0000256" key="5">
    <source>
        <dbReference type="ARBA" id="ARBA00023098"/>
    </source>
</evidence>
<evidence type="ECO:0000256" key="3">
    <source>
        <dbReference type="ARBA" id="ARBA00022679"/>
    </source>
</evidence>
<dbReference type="GO" id="GO:0016406">
    <property type="term" value="F:carnitine O-acyltransferase activity"/>
    <property type="evidence" value="ECO:0007669"/>
    <property type="project" value="UniProtKB-ARBA"/>
</dbReference>
<evidence type="ECO:0000256" key="2">
    <source>
        <dbReference type="ARBA" id="ARBA00022448"/>
    </source>
</evidence>
<dbReference type="Gene3D" id="1.10.275.20">
    <property type="entry name" value="Choline/Carnitine o-acyltransferase"/>
    <property type="match status" value="1"/>
</dbReference>
<dbReference type="EMBL" id="NBSH01000005">
    <property type="protein sequence ID" value="ORX37603.1"/>
    <property type="molecule type" value="Genomic_DNA"/>
</dbReference>
<dbReference type="SUPFAM" id="SSF52777">
    <property type="entry name" value="CoA-dependent acyltransferases"/>
    <property type="match status" value="2"/>
</dbReference>
<proteinExistence type="inferred from homology"/>
<dbReference type="InterPro" id="IPR000542">
    <property type="entry name" value="Carn_acyl_trans"/>
</dbReference>
<accession>A0A1Y1UHQ9</accession>